<gene>
    <name evidence="9" type="ORF">AAG747_05190</name>
</gene>
<feature type="signal peptide" evidence="6">
    <location>
        <begin position="1"/>
        <end position="21"/>
    </location>
</feature>
<dbReference type="Pfam" id="PF19081">
    <property type="entry name" value="Ig_7"/>
    <property type="match status" value="1"/>
</dbReference>
<dbReference type="InterPro" id="IPR044023">
    <property type="entry name" value="Ig_7"/>
</dbReference>
<dbReference type="Gene3D" id="2.60.40.60">
    <property type="entry name" value="Cadherins"/>
    <property type="match status" value="3"/>
</dbReference>
<dbReference type="InterPro" id="IPR026341">
    <property type="entry name" value="T9SS_type_B"/>
</dbReference>
<feature type="domain" description="Cadherin" evidence="8">
    <location>
        <begin position="838"/>
        <end position="932"/>
    </location>
</feature>
<dbReference type="Proteomes" id="UP001403385">
    <property type="component" value="Unassembled WGS sequence"/>
</dbReference>
<dbReference type="SMART" id="SM00034">
    <property type="entry name" value="CLECT"/>
    <property type="match status" value="1"/>
</dbReference>
<accession>A0AAW9S2K9</accession>
<evidence type="ECO:0000313" key="9">
    <source>
        <dbReference type="EMBL" id="MEN7547291.1"/>
    </source>
</evidence>
<feature type="compositionally biased region" description="Acidic residues" evidence="5">
    <location>
        <begin position="352"/>
        <end position="362"/>
    </location>
</feature>
<dbReference type="InterPro" id="IPR016186">
    <property type="entry name" value="C-type_lectin-like/link_sf"/>
</dbReference>
<keyword evidence="3" id="KW-1133">Transmembrane helix</keyword>
<evidence type="ECO:0000313" key="10">
    <source>
        <dbReference type="Proteomes" id="UP001403385"/>
    </source>
</evidence>
<dbReference type="InterPro" id="IPR016187">
    <property type="entry name" value="CTDL_fold"/>
</dbReference>
<dbReference type="PANTHER" id="PTHR24028">
    <property type="entry name" value="CADHERIN-87A"/>
    <property type="match status" value="1"/>
</dbReference>
<comment type="subcellular location">
    <subcellularLocation>
        <location evidence="1">Membrane</location>
        <topology evidence="1">Single-pass membrane protein</topology>
    </subcellularLocation>
</comment>
<keyword evidence="10" id="KW-1185">Reference proteome</keyword>
<name>A0AAW9S2K9_9BACT</name>
<dbReference type="InterPro" id="IPR050174">
    <property type="entry name" value="Protocadherin/Cadherin-CA"/>
</dbReference>
<feature type="domain" description="Cadherin" evidence="8">
    <location>
        <begin position="1028"/>
        <end position="1125"/>
    </location>
</feature>
<protein>
    <submittedName>
        <fullName evidence="9">Cadherin domain-containing protein</fullName>
    </submittedName>
</protein>
<dbReference type="InterPro" id="IPR001304">
    <property type="entry name" value="C-type_lectin-like"/>
</dbReference>
<feature type="region of interest" description="Disordered" evidence="5">
    <location>
        <begin position="316"/>
        <end position="374"/>
    </location>
</feature>
<dbReference type="PANTHER" id="PTHR24028:SF316">
    <property type="entry name" value="NEURAL-CADHERIN-LIKE"/>
    <property type="match status" value="1"/>
</dbReference>
<dbReference type="RefSeq" id="WP_346820075.1">
    <property type="nucleotide sequence ID" value="NZ_JBDKWZ010000002.1"/>
</dbReference>
<comment type="caution">
    <text evidence="9">The sequence shown here is derived from an EMBL/GenBank/DDBJ whole genome shotgun (WGS) entry which is preliminary data.</text>
</comment>
<dbReference type="Gene3D" id="3.10.100.10">
    <property type="entry name" value="Mannose-Binding Protein A, subunit A"/>
    <property type="match status" value="1"/>
</dbReference>
<dbReference type="InterPro" id="IPR015919">
    <property type="entry name" value="Cadherin-like_sf"/>
</dbReference>
<sequence>MIRQFLLMLVALFFSSTVTYAHSGGVWVANDGCGHWFAIVFHYHGGGSAGSVSSGRSGLYIDFNQNGFFDVNGQQYTYNDAAGFPNSDGEFSRFTDWIDLTDKSMSAEDYINDTGIQNEVLSWLNSNKSYGKNYEITPVIYGSGSSTWQEALICPIQPLSPGIYKASTSTSSMIERPYNYSNPFDLNYSPQNFTPITPSQSIGGTTLGISSTITQTCVVEYGLVYSYSDTLPAAGNTDVTTISIWSGESTDLVSESYSHTIHSDANTEHLPYYIRSYYKQEVSGNEFYVYSSVLAATPLHPDLDFDNDGISNGIEIAGESFDTDNDGTLDYKDLDSDNDGEDDATEGGSNDCDQDGTLDFQDDTILPGQNPEDVTSCERDLNIISIEEKGGGLTFQWQVDTGSGFTDIIEDATYEHVDTRNLNIVNTPTSFSGYQYRCVVSSSDCGVSESTAAAVLTVKPAPAKPAVSNVSFFFADPPGSLSHYASGTDLTWYTAETGGTASHTAPTPSTTVVGVQEYWVTQTTEGCESERAKITVTVHPPNEINGSDTPKAAFFPLTSIVDSQIEVTGLADITDAMVYIKSGFQTGDILTHIGTLPNGITSDYNAETGTLIFKGTGNSTEWQEIFRKVVFATSSTNTDNREISFLLTDMVSLNIENKNHYYKYVSGNFNWETAKSEAEAQKLYGMPGYLATITSAEENAFITAKLKDNGWLGGTDEYQTINTALGNGIFASQTASEGNFYWVTGPEKGTAISTGNTSPVPVGSAYTHWLTGEPNDAGEGEHYLHIYATLDGGWNDFAATNGYVLEFGGYNDDFALNIEHSRTLSYNNSAGLDLSSLELDENNSINQFIAQFTPYGQEDILSLTYQLISGTGATNNSEFSISEDELKALSSFDHESNESLSIRIKVSDNYIGSFEKVFAITVKDINEVAQDIALSESIIAENMDSGSLIGSLSAIDEDDGDTHTYEFVNGGDEAHFSLDENKLKSAISFDHETKDEYSITIRTTDAGGLSFDKTYTISIEDINEVPTDITLSENTVFENKAIGLTIGSLTTTDEDSPETHTYTFVSGGDEAAFTIDGNVLKANESFDYETKDNYTLTVLVTDKGGLSHEKAFNISIKDINDIPLFGSITDQTIRVSDYPKTLTIADITPGAGHEQSQHLTFTVESSDLSILADPEIEFTNGNTSATLTYQASSQMAGGTVVITVTLSDDGGTENGGIDTYTQTFEIEVETPNGSVFIPNTFSPNGDGRNDYFRVRGENLLELNFKVFNSLGEMVYQTNDVYEATNRGWDGTIHGNTAPVGTYSWQIEGRFESGKAIMINDRNIGVVNLLK</sequence>
<keyword evidence="2" id="KW-0812">Transmembrane</keyword>
<reference evidence="9 10" key="1">
    <citation type="submission" date="2024-04" db="EMBL/GenBank/DDBJ databases">
        <title>Novel genus in family Flammeovirgaceae.</title>
        <authorList>
            <person name="Nguyen T.H."/>
            <person name="Vuong T.Q."/>
            <person name="Le H."/>
            <person name="Kim S.-G."/>
        </authorList>
    </citation>
    <scope>NUCLEOTIDE SEQUENCE [LARGE SCALE GENOMIC DNA]</scope>
    <source>
        <strain evidence="9 10">JCM 23209</strain>
    </source>
</reference>
<dbReference type="SUPFAM" id="SSF56436">
    <property type="entry name" value="C-type lectin-like"/>
    <property type="match status" value="1"/>
</dbReference>
<evidence type="ECO:0000256" key="2">
    <source>
        <dbReference type="ARBA" id="ARBA00022692"/>
    </source>
</evidence>
<evidence type="ECO:0000259" key="8">
    <source>
        <dbReference type="PROSITE" id="PS50268"/>
    </source>
</evidence>
<feature type="domain" description="Cadherin" evidence="8">
    <location>
        <begin position="939"/>
        <end position="1028"/>
    </location>
</feature>
<proteinExistence type="predicted"/>
<dbReference type="GO" id="GO:0005509">
    <property type="term" value="F:calcium ion binding"/>
    <property type="evidence" value="ECO:0007669"/>
    <property type="project" value="InterPro"/>
</dbReference>
<dbReference type="CDD" id="cd03603">
    <property type="entry name" value="CLECT_VCBS"/>
    <property type="match status" value="1"/>
</dbReference>
<evidence type="ECO:0000256" key="5">
    <source>
        <dbReference type="SAM" id="MobiDB-lite"/>
    </source>
</evidence>
<dbReference type="EMBL" id="JBDKWZ010000002">
    <property type="protein sequence ID" value="MEN7547291.1"/>
    <property type="molecule type" value="Genomic_DNA"/>
</dbReference>
<keyword evidence="4" id="KW-0325">Glycoprotein</keyword>
<evidence type="ECO:0000256" key="3">
    <source>
        <dbReference type="ARBA" id="ARBA00022989"/>
    </source>
</evidence>
<dbReference type="InterPro" id="IPR018247">
    <property type="entry name" value="EF_Hand_1_Ca_BS"/>
</dbReference>
<keyword evidence="3" id="KW-0472">Membrane</keyword>
<feature type="chain" id="PRO_5043600558" evidence="6">
    <location>
        <begin position="22"/>
        <end position="1330"/>
    </location>
</feature>
<dbReference type="PROSITE" id="PS00018">
    <property type="entry name" value="EF_HAND_1"/>
    <property type="match status" value="1"/>
</dbReference>
<dbReference type="InterPro" id="IPR002126">
    <property type="entry name" value="Cadherin-like_dom"/>
</dbReference>
<evidence type="ECO:0000259" key="7">
    <source>
        <dbReference type="PROSITE" id="PS50041"/>
    </source>
</evidence>
<dbReference type="PROSITE" id="PS50268">
    <property type="entry name" value="CADHERIN_2"/>
    <property type="match status" value="3"/>
</dbReference>
<evidence type="ECO:0000256" key="1">
    <source>
        <dbReference type="ARBA" id="ARBA00004167"/>
    </source>
</evidence>
<dbReference type="SUPFAM" id="SSF49313">
    <property type="entry name" value="Cadherin-like"/>
    <property type="match status" value="2"/>
</dbReference>
<dbReference type="SMART" id="SM00112">
    <property type="entry name" value="CA"/>
    <property type="match status" value="3"/>
</dbReference>
<feature type="domain" description="C-type lectin" evidence="7">
    <location>
        <begin position="657"/>
        <end position="796"/>
    </location>
</feature>
<dbReference type="PROSITE" id="PS50041">
    <property type="entry name" value="C_TYPE_LECTIN_2"/>
    <property type="match status" value="1"/>
</dbReference>
<organism evidence="9 10">
    <name type="scientific">Rapidithrix thailandica</name>
    <dbReference type="NCBI Taxonomy" id="413964"/>
    <lineage>
        <taxon>Bacteria</taxon>
        <taxon>Pseudomonadati</taxon>
        <taxon>Bacteroidota</taxon>
        <taxon>Cytophagia</taxon>
        <taxon>Cytophagales</taxon>
        <taxon>Flammeovirgaceae</taxon>
        <taxon>Rapidithrix</taxon>
    </lineage>
</organism>
<dbReference type="Pfam" id="PF00028">
    <property type="entry name" value="Cadherin"/>
    <property type="match status" value="2"/>
</dbReference>
<evidence type="ECO:0000256" key="6">
    <source>
        <dbReference type="SAM" id="SignalP"/>
    </source>
</evidence>
<dbReference type="InterPro" id="IPR034007">
    <property type="entry name" value="CTLD_bac"/>
</dbReference>
<dbReference type="GO" id="GO:0007156">
    <property type="term" value="P:homophilic cell adhesion via plasma membrane adhesion molecules"/>
    <property type="evidence" value="ECO:0007669"/>
    <property type="project" value="InterPro"/>
</dbReference>
<dbReference type="PRINTS" id="PR00205">
    <property type="entry name" value="CADHERIN"/>
</dbReference>
<feature type="compositionally biased region" description="Acidic residues" evidence="5">
    <location>
        <begin position="336"/>
        <end position="345"/>
    </location>
</feature>
<dbReference type="NCBIfam" id="TIGR04131">
    <property type="entry name" value="Bac_Flav_CTERM"/>
    <property type="match status" value="1"/>
</dbReference>
<evidence type="ECO:0000256" key="4">
    <source>
        <dbReference type="ARBA" id="ARBA00023180"/>
    </source>
</evidence>
<dbReference type="Pfam" id="PF13585">
    <property type="entry name" value="CHU_C"/>
    <property type="match status" value="1"/>
</dbReference>
<keyword evidence="6" id="KW-0732">Signal</keyword>
<dbReference type="CDD" id="cd11304">
    <property type="entry name" value="Cadherin_repeat"/>
    <property type="match status" value="2"/>
</dbReference>
<dbReference type="GO" id="GO:0005886">
    <property type="term" value="C:plasma membrane"/>
    <property type="evidence" value="ECO:0007669"/>
    <property type="project" value="TreeGrafter"/>
</dbReference>